<name>A0ABS5PVW3_9PSED</name>
<dbReference type="InterPro" id="IPR004919">
    <property type="entry name" value="GmrSD_N"/>
</dbReference>
<dbReference type="EMBL" id="JADPMV010000001">
    <property type="protein sequence ID" value="MBS7660534.1"/>
    <property type="molecule type" value="Genomic_DNA"/>
</dbReference>
<proteinExistence type="predicted"/>
<evidence type="ECO:0000313" key="3">
    <source>
        <dbReference type="Proteomes" id="UP001196601"/>
    </source>
</evidence>
<dbReference type="PANTHER" id="PTHR39639">
    <property type="entry name" value="CHROMOSOME 16, WHOLE GENOME SHOTGUN SEQUENCE"/>
    <property type="match status" value="1"/>
</dbReference>
<organism evidence="2 3">
    <name type="scientific">Pseudomonas lalucatii</name>
    <dbReference type="NCBI Taxonomy" id="1424203"/>
    <lineage>
        <taxon>Bacteria</taxon>
        <taxon>Pseudomonadati</taxon>
        <taxon>Pseudomonadota</taxon>
        <taxon>Gammaproteobacteria</taxon>
        <taxon>Pseudomonadales</taxon>
        <taxon>Pseudomonadaceae</taxon>
        <taxon>Pseudomonas</taxon>
    </lineage>
</organism>
<gene>
    <name evidence="2" type="ORF">I0D00_01030</name>
</gene>
<dbReference type="PANTHER" id="PTHR39639:SF1">
    <property type="entry name" value="DUF262 DOMAIN-CONTAINING PROTEIN"/>
    <property type="match status" value="1"/>
</dbReference>
<accession>A0ABS5PVW3</accession>
<dbReference type="Proteomes" id="UP001196601">
    <property type="component" value="Unassembled WGS sequence"/>
</dbReference>
<evidence type="ECO:0000313" key="2">
    <source>
        <dbReference type="EMBL" id="MBS7660534.1"/>
    </source>
</evidence>
<evidence type="ECO:0000259" key="1">
    <source>
        <dbReference type="Pfam" id="PF03235"/>
    </source>
</evidence>
<dbReference type="Pfam" id="PF03235">
    <property type="entry name" value="GmrSD_N"/>
    <property type="match status" value="1"/>
</dbReference>
<sequence length="356" mass="41235">MFEESDLEELQVEVENDELAYVEFDISSTPSDPQLEQLVTQLENKDILIPFYQRRYVWKIDQASRLIESFLMGLPVPQIFLYVNDDNQLEVIDGQQRIMSVKYFMEGYFGEADARGRRTEFKLKLAEQSPFNNKRFVDLAPKDQRKLRLSTLRAINVKQLHPSKRNDSVFHIFERLNTGGTRLKSQEIRNAVYRGRIVGELQRLNESSSWRRILGIKTPDKNQRDVEIVLRLFSLFENWGNYEKPMLHFLNGSMKENSDFSSVRSARFTERFPQVVDFVNSVIAKPFRPKGVLNTATLEAVIIALMELPDISHDALSERYLMLISDGEFEELTKGPTTDTNVLKGRIAMAKKVLGD</sequence>
<comment type="caution">
    <text evidence="2">The sequence shown here is derived from an EMBL/GenBank/DDBJ whole genome shotgun (WGS) entry which is preliminary data.</text>
</comment>
<dbReference type="RefSeq" id="WP_213637908.1">
    <property type="nucleotide sequence ID" value="NZ_JADPMV010000001.1"/>
</dbReference>
<protein>
    <submittedName>
        <fullName evidence="2">DUF262 domain-containing protein</fullName>
    </submittedName>
</protein>
<feature type="domain" description="GmrSD restriction endonucleases N-terminal" evidence="1">
    <location>
        <begin position="36"/>
        <end position="193"/>
    </location>
</feature>
<keyword evidence="3" id="KW-1185">Reference proteome</keyword>
<reference evidence="2 3" key="1">
    <citation type="journal article" date="2021" name="Syst. Appl. Microbiol.">
        <title>Pseudomonas lalucatii sp. nov. isolated from Vallgornera, a karstic cave in Mallorca, Western Mediterranean.</title>
        <authorList>
            <person name="Busquets A."/>
            <person name="Mulet M."/>
            <person name="Gomila M."/>
            <person name="Garcia-Valdes E."/>
        </authorList>
    </citation>
    <scope>NUCLEOTIDE SEQUENCE [LARGE SCALE GENOMIC DNA]</scope>
    <source>
        <strain evidence="2 3">R1b54</strain>
    </source>
</reference>